<keyword evidence="2" id="KW-1185">Reference proteome</keyword>
<accession>A0ACC2TND7</accession>
<dbReference type="EC" id="1.1.1.300" evidence="1"/>
<dbReference type="EMBL" id="QTSX02002336">
    <property type="protein sequence ID" value="KAJ9076002.1"/>
    <property type="molecule type" value="Genomic_DNA"/>
</dbReference>
<dbReference type="Proteomes" id="UP001165960">
    <property type="component" value="Unassembled WGS sequence"/>
</dbReference>
<proteinExistence type="predicted"/>
<name>A0ACC2TND7_9FUNG</name>
<comment type="caution">
    <text evidence="1">The sequence shown here is derived from an EMBL/GenBank/DDBJ whole genome shotgun (WGS) entry which is preliminary data.</text>
</comment>
<evidence type="ECO:0000313" key="1">
    <source>
        <dbReference type="EMBL" id="KAJ9076002.1"/>
    </source>
</evidence>
<sequence length="352" mass="39187">MSLEATNPTWSINAEETLLNRASTQLWMPVSMRLALTASIAQMSHFYYRAQGAYSNPEAKIKSYVSLHKADGNKVAIVTGANTGIGYETARALGKAGYKVILACRSQAKAEAAISSLLEENPSANLKFMELDLASFDSVKKFASEFNNTESHSDLLVNNAGIMRRWNEMQYQVNYLSTFLLTRLLIKKLKASKQGRIISLSSLAHYNAGECDFSSANDKDTYSPEENYCFSKAALLMMSYSLQQKLADSNIEVYAVHPGIVRTELYRQQGWLNALTYYGGKYAMKSPLEGALTVIRMALIPSEDIQYDANSPVYYTDDLPMDPLVWSKDETKQSALWNETSKLVGLDASLDN</sequence>
<organism evidence="1 2">
    <name type="scientific">Entomophthora muscae</name>
    <dbReference type="NCBI Taxonomy" id="34485"/>
    <lineage>
        <taxon>Eukaryota</taxon>
        <taxon>Fungi</taxon>
        <taxon>Fungi incertae sedis</taxon>
        <taxon>Zoopagomycota</taxon>
        <taxon>Entomophthoromycotina</taxon>
        <taxon>Entomophthoromycetes</taxon>
        <taxon>Entomophthorales</taxon>
        <taxon>Entomophthoraceae</taxon>
        <taxon>Entomophthora</taxon>
    </lineage>
</organism>
<evidence type="ECO:0000313" key="2">
    <source>
        <dbReference type="Proteomes" id="UP001165960"/>
    </source>
</evidence>
<protein>
    <submittedName>
        <fullName evidence="1">Retinol dehydrogenase 12</fullName>
        <ecNumber evidence="1">1.1.1.300</ecNumber>
    </submittedName>
</protein>
<gene>
    <name evidence="1" type="primary">RDH12_3</name>
    <name evidence="1" type="ORF">DSO57_1030275</name>
</gene>
<reference evidence="1" key="1">
    <citation type="submission" date="2022-04" db="EMBL/GenBank/DDBJ databases">
        <title>Genome of the entomopathogenic fungus Entomophthora muscae.</title>
        <authorList>
            <person name="Elya C."/>
            <person name="Lovett B.R."/>
            <person name="Lee E."/>
            <person name="Macias A.M."/>
            <person name="Hajek A.E."/>
            <person name="De Bivort B.L."/>
            <person name="Kasson M.T."/>
            <person name="De Fine Licht H.H."/>
            <person name="Stajich J.E."/>
        </authorList>
    </citation>
    <scope>NUCLEOTIDE SEQUENCE</scope>
    <source>
        <strain evidence="1">Berkeley</strain>
    </source>
</reference>
<keyword evidence="1" id="KW-0560">Oxidoreductase</keyword>